<sequence>MSSSRKRPKSFNSTDEPNPSTKSTPEIEVHEMSPNMVVVLITGLHNLATFITGLDNLATFRTSLAFSRVIFGVLAWKSLSKKFSCQKE</sequence>
<evidence type="ECO:0000256" key="1">
    <source>
        <dbReference type="SAM" id="MobiDB-lite"/>
    </source>
</evidence>
<protein>
    <submittedName>
        <fullName evidence="2">Uncharacterized protein</fullName>
    </submittedName>
</protein>
<dbReference type="EMBL" id="JAVYJV010000008">
    <property type="protein sequence ID" value="KAK4364072.1"/>
    <property type="molecule type" value="Genomic_DNA"/>
</dbReference>
<proteinExistence type="predicted"/>
<name>A0AAE1VCW0_9SOLA</name>
<evidence type="ECO:0000313" key="3">
    <source>
        <dbReference type="Proteomes" id="UP001291623"/>
    </source>
</evidence>
<accession>A0AAE1VCW0</accession>
<comment type="caution">
    <text evidence="2">The sequence shown here is derived from an EMBL/GenBank/DDBJ whole genome shotgun (WGS) entry which is preliminary data.</text>
</comment>
<dbReference type="AlphaFoldDB" id="A0AAE1VCW0"/>
<organism evidence="2 3">
    <name type="scientific">Anisodus tanguticus</name>
    <dbReference type="NCBI Taxonomy" id="243964"/>
    <lineage>
        <taxon>Eukaryota</taxon>
        <taxon>Viridiplantae</taxon>
        <taxon>Streptophyta</taxon>
        <taxon>Embryophyta</taxon>
        <taxon>Tracheophyta</taxon>
        <taxon>Spermatophyta</taxon>
        <taxon>Magnoliopsida</taxon>
        <taxon>eudicotyledons</taxon>
        <taxon>Gunneridae</taxon>
        <taxon>Pentapetalae</taxon>
        <taxon>asterids</taxon>
        <taxon>lamiids</taxon>
        <taxon>Solanales</taxon>
        <taxon>Solanaceae</taxon>
        <taxon>Solanoideae</taxon>
        <taxon>Hyoscyameae</taxon>
        <taxon>Anisodus</taxon>
    </lineage>
</organism>
<gene>
    <name evidence="2" type="ORF">RND71_015430</name>
</gene>
<feature type="compositionally biased region" description="Polar residues" evidence="1">
    <location>
        <begin position="10"/>
        <end position="24"/>
    </location>
</feature>
<evidence type="ECO:0000313" key="2">
    <source>
        <dbReference type="EMBL" id="KAK4364072.1"/>
    </source>
</evidence>
<dbReference type="Proteomes" id="UP001291623">
    <property type="component" value="Unassembled WGS sequence"/>
</dbReference>
<reference evidence="2" key="1">
    <citation type="submission" date="2023-12" db="EMBL/GenBank/DDBJ databases">
        <title>Genome assembly of Anisodus tanguticus.</title>
        <authorList>
            <person name="Wang Y.-J."/>
        </authorList>
    </citation>
    <scope>NUCLEOTIDE SEQUENCE</scope>
    <source>
        <strain evidence="2">KB-2021</strain>
        <tissue evidence="2">Leaf</tissue>
    </source>
</reference>
<keyword evidence="3" id="KW-1185">Reference proteome</keyword>
<feature type="region of interest" description="Disordered" evidence="1">
    <location>
        <begin position="1"/>
        <end position="29"/>
    </location>
</feature>